<dbReference type="AlphaFoldDB" id="A0A2H3E5S6"/>
<name>A0A2H3E5S6_ARMGA</name>
<gene>
    <name evidence="1" type="ORF">ARMGADRAFT_1007686</name>
</gene>
<accession>A0A2H3E5S6</accession>
<dbReference type="EMBL" id="KZ293647">
    <property type="protein sequence ID" value="PBK99062.1"/>
    <property type="molecule type" value="Genomic_DNA"/>
</dbReference>
<sequence length="63" mass="7189">MPTVQVDSIQIIRLANPISDVYYRFRRRPSEHIAVGKSTHPRPFVAFFLQKIPSGKPRSSAHS</sequence>
<reference evidence="2" key="1">
    <citation type="journal article" date="2017" name="Nat. Ecol. Evol.">
        <title>Genome expansion and lineage-specific genetic innovations in the forest pathogenic fungi Armillaria.</title>
        <authorList>
            <person name="Sipos G."/>
            <person name="Prasanna A.N."/>
            <person name="Walter M.C."/>
            <person name="O'Connor E."/>
            <person name="Balint B."/>
            <person name="Krizsan K."/>
            <person name="Kiss B."/>
            <person name="Hess J."/>
            <person name="Varga T."/>
            <person name="Slot J."/>
            <person name="Riley R."/>
            <person name="Boka B."/>
            <person name="Rigling D."/>
            <person name="Barry K."/>
            <person name="Lee J."/>
            <person name="Mihaltcheva S."/>
            <person name="LaButti K."/>
            <person name="Lipzen A."/>
            <person name="Waldron R."/>
            <person name="Moloney N.M."/>
            <person name="Sperisen C."/>
            <person name="Kredics L."/>
            <person name="Vagvoelgyi C."/>
            <person name="Patrignani A."/>
            <person name="Fitzpatrick D."/>
            <person name="Nagy I."/>
            <person name="Doyle S."/>
            <person name="Anderson J.B."/>
            <person name="Grigoriev I.V."/>
            <person name="Gueldener U."/>
            <person name="Muensterkoetter M."/>
            <person name="Nagy L.G."/>
        </authorList>
    </citation>
    <scope>NUCLEOTIDE SEQUENCE [LARGE SCALE GENOMIC DNA]</scope>
    <source>
        <strain evidence="2">Ar21-2</strain>
    </source>
</reference>
<protein>
    <submittedName>
        <fullName evidence="1">Uncharacterized protein</fullName>
    </submittedName>
</protein>
<evidence type="ECO:0000313" key="2">
    <source>
        <dbReference type="Proteomes" id="UP000217790"/>
    </source>
</evidence>
<organism evidence="1 2">
    <name type="scientific">Armillaria gallica</name>
    <name type="common">Bulbous honey fungus</name>
    <name type="synonym">Armillaria bulbosa</name>
    <dbReference type="NCBI Taxonomy" id="47427"/>
    <lineage>
        <taxon>Eukaryota</taxon>
        <taxon>Fungi</taxon>
        <taxon>Dikarya</taxon>
        <taxon>Basidiomycota</taxon>
        <taxon>Agaricomycotina</taxon>
        <taxon>Agaricomycetes</taxon>
        <taxon>Agaricomycetidae</taxon>
        <taxon>Agaricales</taxon>
        <taxon>Marasmiineae</taxon>
        <taxon>Physalacriaceae</taxon>
        <taxon>Armillaria</taxon>
    </lineage>
</organism>
<keyword evidence="2" id="KW-1185">Reference proteome</keyword>
<dbReference type="Proteomes" id="UP000217790">
    <property type="component" value="Unassembled WGS sequence"/>
</dbReference>
<proteinExistence type="predicted"/>
<evidence type="ECO:0000313" key="1">
    <source>
        <dbReference type="EMBL" id="PBK99062.1"/>
    </source>
</evidence>
<dbReference type="InParanoid" id="A0A2H3E5S6"/>